<feature type="transmembrane region" description="Helical" evidence="2">
    <location>
        <begin position="12"/>
        <end position="31"/>
    </location>
</feature>
<dbReference type="RefSeq" id="WP_210512211.1">
    <property type="nucleotide sequence ID" value="NZ_JAFIDN010000007.1"/>
</dbReference>
<feature type="coiled-coil region" evidence="1">
    <location>
        <begin position="42"/>
        <end position="97"/>
    </location>
</feature>
<keyword evidence="2" id="KW-0812">Transmembrane</keyword>
<name>A0A8J7UTW7_9BACT</name>
<comment type="caution">
    <text evidence="3">The sequence shown here is derived from an EMBL/GenBank/DDBJ whole genome shotgun (WGS) entry which is preliminary data.</text>
</comment>
<keyword evidence="2" id="KW-1133">Transmembrane helix</keyword>
<accession>A0A8J7UTW7</accession>
<protein>
    <submittedName>
        <fullName evidence="3">Uncharacterized protein</fullName>
    </submittedName>
</protein>
<evidence type="ECO:0000313" key="4">
    <source>
        <dbReference type="Proteomes" id="UP000673975"/>
    </source>
</evidence>
<reference evidence="3" key="1">
    <citation type="submission" date="2021-02" db="EMBL/GenBank/DDBJ databases">
        <title>Natronogracilivirga saccharolytica gen. nov. sp. nov. a new anaerobic, haloalkiliphilic carbohydrate-fermenting bacterium from soda lake and proposing of Cyclonatronumiaceae fam. nov. in the phylum Balneolaeota.</title>
        <authorList>
            <person name="Zhilina T.N."/>
            <person name="Sorokin D.Y."/>
            <person name="Zavarzina D.G."/>
            <person name="Toshchakov S.V."/>
            <person name="Kublanov I.V."/>
        </authorList>
    </citation>
    <scope>NUCLEOTIDE SEQUENCE</scope>
    <source>
        <strain evidence="3">Z-1702</strain>
    </source>
</reference>
<organism evidence="3 4">
    <name type="scientific">Natronogracilivirga saccharolytica</name>
    <dbReference type="NCBI Taxonomy" id="2812953"/>
    <lineage>
        <taxon>Bacteria</taxon>
        <taxon>Pseudomonadati</taxon>
        <taxon>Balneolota</taxon>
        <taxon>Balneolia</taxon>
        <taxon>Balneolales</taxon>
        <taxon>Cyclonatronaceae</taxon>
        <taxon>Natronogracilivirga</taxon>
    </lineage>
</organism>
<keyword evidence="4" id="KW-1185">Reference proteome</keyword>
<dbReference type="EMBL" id="JAFIDN010000007">
    <property type="protein sequence ID" value="MBP3192996.1"/>
    <property type="molecule type" value="Genomic_DNA"/>
</dbReference>
<sequence length="102" mass="11928">MLPIIPAIPVIAYKISTGIAVGVSIITGIWAKGQYDERWYEKYKYEEKIENLEKVISEMELQYQELRNMFGERDQQVRDLASRIKELKREVAELKAEAETAY</sequence>
<dbReference type="Proteomes" id="UP000673975">
    <property type="component" value="Unassembled WGS sequence"/>
</dbReference>
<keyword evidence="1" id="KW-0175">Coiled coil</keyword>
<evidence type="ECO:0000256" key="1">
    <source>
        <dbReference type="SAM" id="Coils"/>
    </source>
</evidence>
<gene>
    <name evidence="3" type="ORF">NATSA_10010</name>
</gene>
<keyword evidence="2" id="KW-0472">Membrane</keyword>
<evidence type="ECO:0000256" key="2">
    <source>
        <dbReference type="SAM" id="Phobius"/>
    </source>
</evidence>
<dbReference type="AlphaFoldDB" id="A0A8J7UTW7"/>
<evidence type="ECO:0000313" key="3">
    <source>
        <dbReference type="EMBL" id="MBP3192996.1"/>
    </source>
</evidence>
<proteinExistence type="predicted"/>